<feature type="domain" description="AIG1-type G" evidence="6">
    <location>
        <begin position="47"/>
        <end position="209"/>
    </location>
</feature>
<evidence type="ECO:0000256" key="5">
    <source>
        <dbReference type="SAM" id="Phobius"/>
    </source>
</evidence>
<keyword evidence="5" id="KW-1133">Transmembrane helix</keyword>
<proteinExistence type="inferred from homology"/>
<dbReference type="PANTHER" id="PTHR10903">
    <property type="entry name" value="GTPASE, IMAP FAMILY MEMBER-RELATED"/>
    <property type="match status" value="1"/>
</dbReference>
<comment type="similarity">
    <text evidence="1">Belongs to the TRAFAC class TrmE-Era-EngA-EngB-Septin-like GTPase superfamily. AIG1/Toc34/Toc159-like paraseptin GTPase family. IAN subfamily.</text>
</comment>
<name>A0A7J6CXK9_9TELE</name>
<evidence type="ECO:0000256" key="4">
    <source>
        <dbReference type="SAM" id="MobiDB-lite"/>
    </source>
</evidence>
<dbReference type="GO" id="GO:0005525">
    <property type="term" value="F:GTP binding"/>
    <property type="evidence" value="ECO:0007669"/>
    <property type="project" value="UniProtKB-KW"/>
</dbReference>
<dbReference type="PANTHER" id="PTHR10903:SF107">
    <property type="entry name" value="GTPASE IMAP FAMILY MEMBER 4-LIKE-RELATED"/>
    <property type="match status" value="1"/>
</dbReference>
<dbReference type="InterPro" id="IPR027417">
    <property type="entry name" value="P-loop_NTPase"/>
</dbReference>
<dbReference type="AlphaFoldDB" id="A0A7J6CXK9"/>
<keyword evidence="5" id="KW-0812">Transmembrane</keyword>
<protein>
    <recommendedName>
        <fullName evidence="6">AIG1-type G domain-containing protein</fullName>
    </recommendedName>
</protein>
<keyword evidence="5" id="KW-0472">Membrane</keyword>
<dbReference type="InterPro" id="IPR006703">
    <property type="entry name" value="G_AIG1"/>
</dbReference>
<reference evidence="7 8" key="1">
    <citation type="submission" date="2020-04" db="EMBL/GenBank/DDBJ databases">
        <title>Chromosome-level genome assembly of a cyprinid fish Onychostoma macrolepis by integration of Nanopore Sequencing, Bionano and Hi-C technology.</title>
        <authorList>
            <person name="Wang D."/>
        </authorList>
    </citation>
    <scope>NUCLEOTIDE SEQUENCE [LARGE SCALE GENOMIC DNA]</scope>
    <source>
        <strain evidence="7">SWU-2019</strain>
        <tissue evidence="7">Muscle</tissue>
    </source>
</reference>
<gene>
    <name evidence="7" type="ORF">G5714_006596</name>
</gene>
<keyword evidence="8" id="KW-1185">Reference proteome</keyword>
<dbReference type="Pfam" id="PF04548">
    <property type="entry name" value="AIG1"/>
    <property type="match status" value="1"/>
</dbReference>
<feature type="transmembrane region" description="Helical" evidence="5">
    <location>
        <begin position="262"/>
        <end position="280"/>
    </location>
</feature>
<evidence type="ECO:0000259" key="6">
    <source>
        <dbReference type="Pfam" id="PF04548"/>
    </source>
</evidence>
<evidence type="ECO:0000256" key="1">
    <source>
        <dbReference type="ARBA" id="ARBA00008535"/>
    </source>
</evidence>
<organism evidence="7 8">
    <name type="scientific">Onychostoma macrolepis</name>
    <dbReference type="NCBI Taxonomy" id="369639"/>
    <lineage>
        <taxon>Eukaryota</taxon>
        <taxon>Metazoa</taxon>
        <taxon>Chordata</taxon>
        <taxon>Craniata</taxon>
        <taxon>Vertebrata</taxon>
        <taxon>Euteleostomi</taxon>
        <taxon>Actinopterygii</taxon>
        <taxon>Neopterygii</taxon>
        <taxon>Teleostei</taxon>
        <taxon>Ostariophysi</taxon>
        <taxon>Cypriniformes</taxon>
        <taxon>Cyprinidae</taxon>
        <taxon>Acrossocheilinae</taxon>
        <taxon>Onychostoma</taxon>
    </lineage>
</organism>
<feature type="compositionally biased region" description="Basic and acidic residues" evidence="4">
    <location>
        <begin position="230"/>
        <end position="241"/>
    </location>
</feature>
<sequence>MATESPQGVSSVKSELRIVILGNEDKYKVVKSVLNCENLTPEKDGLCALYKSEQAGKKISVVEAPGWDRPSITDRIKEEVVRSVSLCHPGPHALLLVIPVKTLSEEPSRDEINAAEMHMKLLSERVWKHTIVLFACDEGVEKSTIREHIHSADKILHKCGGRSHVLQRSTCESQIHEFFQKIDDLVKKNRGEFFIPQAYYELIQQKTQEVSGATEIRQRRGSSDIPPNMKTDKGDSVEKKETIQAAKHSEDVSKISMDLQQFVLILMTAFGAILGSVAGAENGVRGSFIGVVIGIFVGVLVAIFIQYIISN</sequence>
<dbReference type="Gene3D" id="3.40.50.300">
    <property type="entry name" value="P-loop containing nucleotide triphosphate hydrolases"/>
    <property type="match status" value="1"/>
</dbReference>
<evidence type="ECO:0000313" key="8">
    <source>
        <dbReference type="Proteomes" id="UP000579812"/>
    </source>
</evidence>
<keyword evidence="2" id="KW-0547">Nucleotide-binding</keyword>
<evidence type="ECO:0000256" key="2">
    <source>
        <dbReference type="ARBA" id="ARBA00022741"/>
    </source>
</evidence>
<comment type="caution">
    <text evidence="7">The sequence shown here is derived from an EMBL/GenBank/DDBJ whole genome shotgun (WGS) entry which is preliminary data.</text>
</comment>
<evidence type="ECO:0000256" key="3">
    <source>
        <dbReference type="ARBA" id="ARBA00023134"/>
    </source>
</evidence>
<accession>A0A7J6CXK9</accession>
<evidence type="ECO:0000313" key="7">
    <source>
        <dbReference type="EMBL" id="KAF4111801.1"/>
    </source>
</evidence>
<dbReference type="EMBL" id="JAAMOB010000006">
    <property type="protein sequence ID" value="KAF4111801.1"/>
    <property type="molecule type" value="Genomic_DNA"/>
</dbReference>
<dbReference type="InterPro" id="IPR045058">
    <property type="entry name" value="GIMA/IAN/Toc"/>
</dbReference>
<feature type="transmembrane region" description="Helical" evidence="5">
    <location>
        <begin position="286"/>
        <end position="309"/>
    </location>
</feature>
<dbReference type="Proteomes" id="UP000579812">
    <property type="component" value="Unassembled WGS sequence"/>
</dbReference>
<keyword evidence="3" id="KW-0342">GTP-binding</keyword>
<feature type="region of interest" description="Disordered" evidence="4">
    <location>
        <begin position="212"/>
        <end position="241"/>
    </location>
</feature>